<organism evidence="2 3">
    <name type="scientific">Speluncibacter jeojiensis</name>
    <dbReference type="NCBI Taxonomy" id="2710754"/>
    <lineage>
        <taxon>Bacteria</taxon>
        <taxon>Bacillati</taxon>
        <taxon>Actinomycetota</taxon>
        <taxon>Actinomycetes</taxon>
        <taxon>Mycobacteriales</taxon>
        <taxon>Speluncibacteraceae</taxon>
        <taxon>Speluncibacter</taxon>
    </lineage>
</organism>
<comment type="caution">
    <text evidence="2">The sequence shown here is derived from an EMBL/GenBank/DDBJ whole genome shotgun (WGS) entry which is preliminary data.</text>
</comment>
<dbReference type="InterPro" id="IPR014710">
    <property type="entry name" value="RmlC-like_jellyroll"/>
</dbReference>
<evidence type="ECO:0000313" key="3">
    <source>
        <dbReference type="Proteomes" id="UP001152755"/>
    </source>
</evidence>
<proteinExistence type="predicted"/>
<evidence type="ECO:0000259" key="1">
    <source>
        <dbReference type="Pfam" id="PF05726"/>
    </source>
</evidence>
<dbReference type="Pfam" id="PF05726">
    <property type="entry name" value="Pirin_C"/>
    <property type="match status" value="1"/>
</dbReference>
<dbReference type="InterPro" id="IPR012093">
    <property type="entry name" value="Pirin"/>
</dbReference>
<dbReference type="InterPro" id="IPR011051">
    <property type="entry name" value="RmlC_Cupin_sf"/>
</dbReference>
<protein>
    <recommendedName>
        <fullName evidence="1">Pirin C-terminal domain-containing protein</fullName>
    </recommendedName>
</protein>
<dbReference type="Proteomes" id="UP001152755">
    <property type="component" value="Unassembled WGS sequence"/>
</dbReference>
<dbReference type="AlphaFoldDB" id="A0A9X4RF50"/>
<reference evidence="2" key="1">
    <citation type="submission" date="2022-08" db="EMBL/GenBank/DDBJ databases">
        <title>Genome analysis of Corynebacteriales strain.</title>
        <authorList>
            <person name="Lee S.D."/>
        </authorList>
    </citation>
    <scope>NUCLEOTIDE SEQUENCE</scope>
    <source>
        <strain evidence="2">D3-21</strain>
    </source>
</reference>
<dbReference type="PANTHER" id="PTHR13903">
    <property type="entry name" value="PIRIN-RELATED"/>
    <property type="match status" value="1"/>
</dbReference>
<evidence type="ECO:0000313" key="2">
    <source>
        <dbReference type="EMBL" id="MDG3016595.1"/>
    </source>
</evidence>
<dbReference type="PANTHER" id="PTHR13903:SF8">
    <property type="entry name" value="PIRIN"/>
    <property type="match status" value="1"/>
</dbReference>
<dbReference type="InterPro" id="IPR008778">
    <property type="entry name" value="Pirin_C_dom"/>
</dbReference>
<dbReference type="EMBL" id="JANRHA010000015">
    <property type="protein sequence ID" value="MDG3016595.1"/>
    <property type="molecule type" value="Genomic_DNA"/>
</dbReference>
<gene>
    <name evidence="2" type="ORF">NVS88_18725</name>
</gene>
<dbReference type="CDD" id="cd02247">
    <property type="entry name" value="cupin_pirin_C"/>
    <property type="match status" value="1"/>
</dbReference>
<sequence>MAHAPLQTVHLGGFDGIAAHPVCEIVPVGARMVGAVTGVDILGRDDTALTGPRAGVQVIDWVLDAEMRHGFDIATSTTETPLAAGGLAALTAGRGVRETTRITAGETGGPAAVRLWLALPRRTRDTAPSWERHDQAPTLQGRGIRVRVLAGELAGVRSPLPVHTPLAVADLTLGSGGRAVLRLEDDFEHAVVPIAGTVRVDGTVVEPGAMLYLGCGRAQLALGGSAGAHALLLGGEPFGERVHRRLGILADAAGQTDAGSGPADV</sequence>
<keyword evidence="3" id="KW-1185">Reference proteome</keyword>
<dbReference type="Gene3D" id="2.60.120.10">
    <property type="entry name" value="Jelly Rolls"/>
    <property type="match status" value="1"/>
</dbReference>
<feature type="domain" description="Pirin C-terminal" evidence="1">
    <location>
        <begin position="169"/>
        <end position="244"/>
    </location>
</feature>
<dbReference type="RefSeq" id="WP_332520580.1">
    <property type="nucleotide sequence ID" value="NZ_JANRHA010000015.1"/>
</dbReference>
<dbReference type="SUPFAM" id="SSF51182">
    <property type="entry name" value="RmlC-like cupins"/>
    <property type="match status" value="1"/>
</dbReference>
<accession>A0A9X4RF50</accession>
<name>A0A9X4RF50_9ACTN</name>